<organism evidence="5 6">
    <name type="scientific">Brevundimonas mediterranea</name>
    <dbReference type="NCBI Taxonomy" id="74329"/>
    <lineage>
        <taxon>Bacteria</taxon>
        <taxon>Pseudomonadati</taxon>
        <taxon>Pseudomonadota</taxon>
        <taxon>Alphaproteobacteria</taxon>
        <taxon>Caulobacterales</taxon>
        <taxon>Caulobacteraceae</taxon>
        <taxon>Brevundimonas</taxon>
    </lineage>
</organism>
<name>A0A7W6A2N8_9CAUL</name>
<dbReference type="PANTHER" id="PTHR33204:SF29">
    <property type="entry name" value="TRANSCRIPTIONAL REGULATOR"/>
    <property type="match status" value="1"/>
</dbReference>
<dbReference type="RefSeq" id="WP_183196255.1">
    <property type="nucleotide sequence ID" value="NZ_JACIDA010000001.1"/>
</dbReference>
<dbReference type="AlphaFoldDB" id="A0A7W6A2N8"/>
<dbReference type="PROSITE" id="PS51118">
    <property type="entry name" value="HTH_HXLR"/>
    <property type="match status" value="1"/>
</dbReference>
<keyword evidence="3" id="KW-0804">Transcription</keyword>
<dbReference type="Pfam" id="PF01638">
    <property type="entry name" value="HxlR"/>
    <property type="match status" value="1"/>
</dbReference>
<dbReference type="Gene3D" id="1.10.10.10">
    <property type="entry name" value="Winged helix-like DNA-binding domain superfamily/Winged helix DNA-binding domain"/>
    <property type="match status" value="1"/>
</dbReference>
<protein>
    <submittedName>
        <fullName evidence="5">DNA-binding HxlR family transcriptional regulator</fullName>
    </submittedName>
</protein>
<accession>A0A7W6A2N8</accession>
<proteinExistence type="predicted"/>
<dbReference type="SUPFAM" id="SSF46785">
    <property type="entry name" value="Winged helix' DNA-binding domain"/>
    <property type="match status" value="1"/>
</dbReference>
<reference evidence="5 6" key="1">
    <citation type="submission" date="2020-08" db="EMBL/GenBank/DDBJ databases">
        <title>Genomic Encyclopedia of Type Strains, Phase IV (KMG-IV): sequencing the most valuable type-strain genomes for metagenomic binning, comparative biology and taxonomic classification.</title>
        <authorList>
            <person name="Goeker M."/>
        </authorList>
    </citation>
    <scope>NUCLEOTIDE SEQUENCE [LARGE SCALE GENOMIC DNA]</scope>
    <source>
        <strain evidence="5 6">DSM 14878</strain>
    </source>
</reference>
<dbReference type="InterPro" id="IPR002577">
    <property type="entry name" value="HTH_HxlR"/>
</dbReference>
<keyword evidence="2 5" id="KW-0238">DNA-binding</keyword>
<dbReference type="PANTHER" id="PTHR33204">
    <property type="entry name" value="TRANSCRIPTIONAL REGULATOR, MARR FAMILY"/>
    <property type="match status" value="1"/>
</dbReference>
<evidence type="ECO:0000313" key="5">
    <source>
        <dbReference type="EMBL" id="MBB3872163.1"/>
    </source>
</evidence>
<dbReference type="GO" id="GO:0003677">
    <property type="term" value="F:DNA binding"/>
    <property type="evidence" value="ECO:0007669"/>
    <property type="project" value="UniProtKB-KW"/>
</dbReference>
<sequence length="140" mass="15736">MARTDEKVRYAPEGKPFDYTPQTAALSAQNVIRVLEGRWKLVILFQLFGSNVRRFSELEKAIPGVSQKMLIQQLRQLEADGVVARIVHPQVPPKVEYHLTEWGQSLCPVLDKLLSWAEAAPADVRDRLIESDRSAANAQG</sequence>
<evidence type="ECO:0000259" key="4">
    <source>
        <dbReference type="PROSITE" id="PS51118"/>
    </source>
</evidence>
<comment type="caution">
    <text evidence="5">The sequence shown here is derived from an EMBL/GenBank/DDBJ whole genome shotgun (WGS) entry which is preliminary data.</text>
</comment>
<keyword evidence="1" id="KW-0805">Transcription regulation</keyword>
<dbReference type="InterPro" id="IPR036390">
    <property type="entry name" value="WH_DNA-bd_sf"/>
</dbReference>
<evidence type="ECO:0000313" key="6">
    <source>
        <dbReference type="Proteomes" id="UP000532936"/>
    </source>
</evidence>
<feature type="domain" description="HTH hxlR-type" evidence="4">
    <location>
        <begin position="20"/>
        <end position="125"/>
    </location>
</feature>
<dbReference type="InterPro" id="IPR036388">
    <property type="entry name" value="WH-like_DNA-bd_sf"/>
</dbReference>
<gene>
    <name evidence="5" type="ORF">GGR11_001677</name>
</gene>
<evidence type="ECO:0000256" key="3">
    <source>
        <dbReference type="ARBA" id="ARBA00023163"/>
    </source>
</evidence>
<evidence type="ECO:0000256" key="1">
    <source>
        <dbReference type="ARBA" id="ARBA00023015"/>
    </source>
</evidence>
<dbReference type="Proteomes" id="UP000532936">
    <property type="component" value="Unassembled WGS sequence"/>
</dbReference>
<dbReference type="EMBL" id="JACIDA010000001">
    <property type="protein sequence ID" value="MBB3872163.1"/>
    <property type="molecule type" value="Genomic_DNA"/>
</dbReference>
<evidence type="ECO:0000256" key="2">
    <source>
        <dbReference type="ARBA" id="ARBA00023125"/>
    </source>
</evidence>